<protein>
    <submittedName>
        <fullName evidence="4">T9SS type A sorting domain-containing protein</fullName>
    </submittedName>
</protein>
<keyword evidence="5" id="KW-1185">Reference proteome</keyword>
<name>A0A3S9MVR1_9FLAO</name>
<accession>A0A3S9MVR1</accession>
<dbReference type="EMBL" id="CP034549">
    <property type="protein sequence ID" value="AZQ43301.1"/>
    <property type="molecule type" value="Genomic_DNA"/>
</dbReference>
<dbReference type="OrthoDB" id="9813840at2"/>
<dbReference type="KEGG" id="noj:EJ995_03265"/>
<keyword evidence="1 2" id="KW-0732">Signal</keyword>
<evidence type="ECO:0000313" key="4">
    <source>
        <dbReference type="EMBL" id="AZQ43301.1"/>
    </source>
</evidence>
<evidence type="ECO:0000313" key="5">
    <source>
        <dbReference type="Proteomes" id="UP000279600"/>
    </source>
</evidence>
<sequence>MKTTLIFLALLFFSILAQSQIVWNASFTTFTKADGTDPNIPSNQDQINTDVAITRGRNGGGLYNAVSQTSALQNSNPAGTEWAVGSAVDFADFTFTDFRSAVGRPRSAPGQSLVMHLIAADIYIDVTFNSWSQGNGNGGFSYTRATAPATAAINDSNSLIGMYPNPTTSVLKVGSKNPSDEYSVYDIAGRLLLNGKLDNNSTVDVSSLDTGLFIINVTGSSATFVKQ</sequence>
<organism evidence="4 5">
    <name type="scientific">Nonlabens ponticola</name>
    <dbReference type="NCBI Taxonomy" id="2496866"/>
    <lineage>
        <taxon>Bacteria</taxon>
        <taxon>Pseudomonadati</taxon>
        <taxon>Bacteroidota</taxon>
        <taxon>Flavobacteriia</taxon>
        <taxon>Flavobacteriales</taxon>
        <taxon>Flavobacteriaceae</taxon>
        <taxon>Nonlabens</taxon>
    </lineage>
</organism>
<dbReference type="Proteomes" id="UP000279600">
    <property type="component" value="Chromosome"/>
</dbReference>
<dbReference type="NCBIfam" id="TIGR04183">
    <property type="entry name" value="Por_Secre_tail"/>
    <property type="match status" value="1"/>
</dbReference>
<dbReference type="Pfam" id="PF18962">
    <property type="entry name" value="Por_Secre_tail"/>
    <property type="match status" value="1"/>
</dbReference>
<evidence type="ECO:0000256" key="2">
    <source>
        <dbReference type="SAM" id="SignalP"/>
    </source>
</evidence>
<dbReference type="InterPro" id="IPR026444">
    <property type="entry name" value="Secre_tail"/>
</dbReference>
<dbReference type="RefSeq" id="WP_126445574.1">
    <property type="nucleotide sequence ID" value="NZ_CP034549.1"/>
</dbReference>
<feature type="signal peptide" evidence="2">
    <location>
        <begin position="1"/>
        <end position="19"/>
    </location>
</feature>
<feature type="domain" description="Secretion system C-terminal sorting" evidence="3">
    <location>
        <begin position="162"/>
        <end position="226"/>
    </location>
</feature>
<evidence type="ECO:0000259" key="3">
    <source>
        <dbReference type="Pfam" id="PF18962"/>
    </source>
</evidence>
<proteinExistence type="predicted"/>
<dbReference type="AlphaFoldDB" id="A0A3S9MVR1"/>
<feature type="chain" id="PRO_5019172593" evidence="2">
    <location>
        <begin position="20"/>
        <end position="227"/>
    </location>
</feature>
<reference evidence="4 5" key="1">
    <citation type="submission" date="2018-12" db="EMBL/GenBank/DDBJ databases">
        <title>Complete genome of Nonlabens sp. MJ115.</title>
        <authorList>
            <person name="Choi H.S."/>
            <person name="Jung J."/>
        </authorList>
    </citation>
    <scope>NUCLEOTIDE SEQUENCE [LARGE SCALE GENOMIC DNA]</scope>
    <source>
        <strain evidence="4 5">MJ115</strain>
    </source>
</reference>
<gene>
    <name evidence="4" type="ORF">EJ995_03265</name>
</gene>
<evidence type="ECO:0000256" key="1">
    <source>
        <dbReference type="ARBA" id="ARBA00022729"/>
    </source>
</evidence>